<evidence type="ECO:0000313" key="2">
    <source>
        <dbReference type="EMBL" id="GHI40173.1"/>
    </source>
</evidence>
<keyword evidence="3" id="KW-1185">Reference proteome</keyword>
<proteinExistence type="predicted"/>
<organism evidence="2 3">
    <name type="scientific">Streptomyces violascens</name>
    <dbReference type="NCBI Taxonomy" id="67381"/>
    <lineage>
        <taxon>Bacteria</taxon>
        <taxon>Bacillati</taxon>
        <taxon>Actinomycetota</taxon>
        <taxon>Actinomycetes</taxon>
        <taxon>Kitasatosporales</taxon>
        <taxon>Streptomycetaceae</taxon>
        <taxon>Streptomyces</taxon>
    </lineage>
</organism>
<name>A0ABQ3QSG2_9ACTN</name>
<accession>A0ABQ3QSG2</accession>
<feature type="transmembrane region" description="Helical" evidence="1">
    <location>
        <begin position="6"/>
        <end position="22"/>
    </location>
</feature>
<dbReference type="Proteomes" id="UP001050808">
    <property type="component" value="Unassembled WGS sequence"/>
</dbReference>
<dbReference type="EMBL" id="BNDY01000017">
    <property type="protein sequence ID" value="GHI40173.1"/>
    <property type="molecule type" value="Genomic_DNA"/>
</dbReference>
<reference evidence="2" key="1">
    <citation type="submission" date="2024-05" db="EMBL/GenBank/DDBJ databases">
        <title>Whole genome shotgun sequence of Streptomyces violascens NBRC 12920.</title>
        <authorList>
            <person name="Komaki H."/>
            <person name="Tamura T."/>
        </authorList>
    </citation>
    <scope>NUCLEOTIDE SEQUENCE</scope>
    <source>
        <strain evidence="2">NBRC 12920</strain>
    </source>
</reference>
<sequence length="71" mass="7869">MVTLYAFLALIVGAAIFLTATLQRRGNSRTQNADGLLIEQESRVQARRDRSSFGTFAVRNAPPTVADQYPR</sequence>
<gene>
    <name evidence="2" type="ORF">Sviol_45810</name>
</gene>
<keyword evidence="1" id="KW-1133">Transmembrane helix</keyword>
<keyword evidence="1" id="KW-0472">Membrane</keyword>
<evidence type="ECO:0000256" key="1">
    <source>
        <dbReference type="SAM" id="Phobius"/>
    </source>
</evidence>
<protein>
    <recommendedName>
        <fullName evidence="4">Secreted protein</fullName>
    </recommendedName>
</protein>
<comment type="caution">
    <text evidence="2">The sequence shown here is derived from an EMBL/GenBank/DDBJ whole genome shotgun (WGS) entry which is preliminary data.</text>
</comment>
<keyword evidence="1" id="KW-0812">Transmembrane</keyword>
<evidence type="ECO:0000313" key="3">
    <source>
        <dbReference type="Proteomes" id="UP001050808"/>
    </source>
</evidence>
<evidence type="ECO:0008006" key="4">
    <source>
        <dbReference type="Google" id="ProtNLM"/>
    </source>
</evidence>